<organism evidence="6 7">
    <name type="scientific">Methanothrix thermoacetophila (strain DSM 6194 / JCM 14653 / NBRC 101360 / PT)</name>
    <name type="common">Methanosaeta thermophila</name>
    <dbReference type="NCBI Taxonomy" id="349307"/>
    <lineage>
        <taxon>Archaea</taxon>
        <taxon>Methanobacteriati</taxon>
        <taxon>Methanobacteriota</taxon>
        <taxon>Stenosarchaea group</taxon>
        <taxon>Methanomicrobia</taxon>
        <taxon>Methanotrichales</taxon>
        <taxon>Methanotrichaceae</taxon>
        <taxon>Methanothrix</taxon>
    </lineage>
</organism>
<keyword evidence="2 5" id="KW-0689">Ribosomal protein</keyword>
<dbReference type="GO" id="GO:0003735">
    <property type="term" value="F:structural constituent of ribosome"/>
    <property type="evidence" value="ECO:0007669"/>
    <property type="project" value="InterPro"/>
</dbReference>
<dbReference type="Proteomes" id="UP000000674">
    <property type="component" value="Chromosome"/>
</dbReference>
<dbReference type="AlphaFoldDB" id="A0B9G4"/>
<dbReference type="SUPFAM" id="SSF54575">
    <property type="entry name" value="Ribosomal protein L31e"/>
    <property type="match status" value="1"/>
</dbReference>
<dbReference type="PANTHER" id="PTHR10956">
    <property type="entry name" value="60S RIBOSOMAL PROTEIN L31"/>
    <property type="match status" value="1"/>
</dbReference>
<proteinExistence type="inferred from homology"/>
<reference evidence="6 7" key="1">
    <citation type="submission" date="2006-10" db="EMBL/GenBank/DDBJ databases">
        <title>Complete sequence of Methanosaeta thermophila PT.</title>
        <authorList>
            <consortium name="US DOE Joint Genome Institute"/>
            <person name="Copeland A."/>
            <person name="Lucas S."/>
            <person name="Lapidus A."/>
            <person name="Barry K."/>
            <person name="Detter J.C."/>
            <person name="Glavina del Rio T."/>
            <person name="Hammon N."/>
            <person name="Israni S."/>
            <person name="Pitluck S."/>
            <person name="Chain P."/>
            <person name="Malfatti S."/>
            <person name="Shin M."/>
            <person name="Vergez L."/>
            <person name="Schmutz J."/>
            <person name="Larimer F."/>
            <person name="Land M."/>
            <person name="Hauser L."/>
            <person name="Kyrpides N."/>
            <person name="Kim E."/>
            <person name="Smith K.S."/>
            <person name="Ingram-Smith C."/>
            <person name="Richardson P."/>
        </authorList>
    </citation>
    <scope>NUCLEOTIDE SEQUENCE [LARGE SCALE GENOMIC DNA]</scope>
    <source>
        <strain evidence="7">DSM 6194 / JCM 14653 / NBRC 101360 / PT</strain>
    </source>
</reference>
<dbReference type="GO" id="GO:0022625">
    <property type="term" value="C:cytosolic large ribosomal subunit"/>
    <property type="evidence" value="ECO:0007669"/>
    <property type="project" value="TreeGrafter"/>
</dbReference>
<dbReference type="RefSeq" id="WP_011696717.1">
    <property type="nucleotide sequence ID" value="NC_008553.1"/>
</dbReference>
<protein>
    <recommendedName>
        <fullName evidence="4 5">Large ribosomal subunit protein eL31</fullName>
    </recommendedName>
</protein>
<dbReference type="CDD" id="cd00463">
    <property type="entry name" value="Ribosomal_L31e"/>
    <property type="match status" value="1"/>
</dbReference>
<name>A0B9G4_METTP</name>
<dbReference type="GO" id="GO:0002181">
    <property type="term" value="P:cytoplasmic translation"/>
    <property type="evidence" value="ECO:0007669"/>
    <property type="project" value="TreeGrafter"/>
</dbReference>
<dbReference type="HAMAP" id="MF_00410">
    <property type="entry name" value="Ribosomal_eL31"/>
    <property type="match status" value="1"/>
</dbReference>
<dbReference type="Pfam" id="PF01198">
    <property type="entry name" value="Ribosomal_L31e"/>
    <property type="match status" value="1"/>
</dbReference>
<evidence type="ECO:0000256" key="1">
    <source>
        <dbReference type="ARBA" id="ARBA00010808"/>
    </source>
</evidence>
<dbReference type="SMART" id="SM01380">
    <property type="entry name" value="Ribosomal_L31e"/>
    <property type="match status" value="1"/>
</dbReference>
<accession>A0B9G4</accession>
<dbReference type="InterPro" id="IPR023621">
    <property type="entry name" value="Ribosomal_eL31_dom_sf"/>
</dbReference>
<keyword evidence="3 5" id="KW-0687">Ribonucleoprotein</keyword>
<evidence type="ECO:0000256" key="2">
    <source>
        <dbReference type="ARBA" id="ARBA00022980"/>
    </source>
</evidence>
<dbReference type="PANTHER" id="PTHR10956:SF0">
    <property type="entry name" value="60S RIBOSOMAL PROTEIN L31"/>
    <property type="match status" value="1"/>
</dbReference>
<evidence type="ECO:0000256" key="4">
    <source>
        <dbReference type="ARBA" id="ARBA00035230"/>
    </source>
</evidence>
<keyword evidence="7" id="KW-1185">Reference proteome</keyword>
<evidence type="ECO:0000256" key="5">
    <source>
        <dbReference type="HAMAP-Rule" id="MF_00410"/>
    </source>
</evidence>
<dbReference type="OrthoDB" id="10127at2157"/>
<gene>
    <name evidence="5" type="primary">rpl31e</name>
    <name evidence="6" type="ordered locus">Mthe_1568</name>
</gene>
<evidence type="ECO:0000313" key="6">
    <source>
        <dbReference type="EMBL" id="ABK15338.1"/>
    </source>
</evidence>
<evidence type="ECO:0000313" key="7">
    <source>
        <dbReference type="Proteomes" id="UP000000674"/>
    </source>
</evidence>
<dbReference type="NCBIfam" id="NF002258">
    <property type="entry name" value="PRK01192.1-1"/>
    <property type="match status" value="1"/>
</dbReference>
<sequence length="87" mass="10143">MVVEQIYTVPLRHVKRVPRWRRAKRAVSELKSYLSRHMKAPLDKISIDNTLNEMIWARSNEKPPCRIRVKAVKSDDGRVEAEFAGGR</sequence>
<dbReference type="EMBL" id="CP000477">
    <property type="protein sequence ID" value="ABK15338.1"/>
    <property type="molecule type" value="Genomic_DNA"/>
</dbReference>
<dbReference type="HOGENOM" id="CLU_112570_3_2_2"/>
<dbReference type="InterPro" id="IPR000054">
    <property type="entry name" value="Ribosomal_eL31"/>
</dbReference>
<dbReference type="KEGG" id="mtp:Mthe_1568"/>
<dbReference type="Gene3D" id="3.10.440.10">
    <property type="match status" value="1"/>
</dbReference>
<dbReference type="STRING" id="349307.Mthe_1568"/>
<dbReference type="GeneID" id="4461860"/>
<comment type="similarity">
    <text evidence="1 5">Belongs to the eukaryotic ribosomal protein eL31 family.</text>
</comment>
<evidence type="ECO:0000256" key="3">
    <source>
        <dbReference type="ARBA" id="ARBA00023274"/>
    </source>
</evidence>